<dbReference type="Proteomes" id="UP000197138">
    <property type="component" value="Unassembled WGS sequence"/>
</dbReference>
<sequence>MGERREGDARVHVIICLLILCILAGGAFLCLYIFLPATESSKWYYLAGIVLEAIPWAFWLFTYLYTCFKARGRGGGGAGGGISPKGGGAGAWKPPSTRTNSSAAGSAAAPTSPVKSPAGDDARHVHFGEVVVVGNDEDDGKNRLSGGDGSTGGGGGAGREHNNNGPSALNDAELSVCSRESEMPLKFGASSCK</sequence>
<organism evidence="3 5">
    <name type="scientific">Punica granatum</name>
    <name type="common">Pomegranate</name>
    <dbReference type="NCBI Taxonomy" id="22663"/>
    <lineage>
        <taxon>Eukaryota</taxon>
        <taxon>Viridiplantae</taxon>
        <taxon>Streptophyta</taxon>
        <taxon>Embryophyta</taxon>
        <taxon>Tracheophyta</taxon>
        <taxon>Spermatophyta</taxon>
        <taxon>Magnoliopsida</taxon>
        <taxon>eudicotyledons</taxon>
        <taxon>Gunneridae</taxon>
        <taxon>Pentapetalae</taxon>
        <taxon>rosids</taxon>
        <taxon>malvids</taxon>
        <taxon>Myrtales</taxon>
        <taxon>Lythraceae</taxon>
        <taxon>Punica</taxon>
    </lineage>
</organism>
<feature type="transmembrane region" description="Helical" evidence="2">
    <location>
        <begin position="43"/>
        <end position="65"/>
    </location>
</feature>
<keyword evidence="2" id="KW-0472">Membrane</keyword>
<feature type="compositionally biased region" description="Gly residues" evidence="1">
    <location>
        <begin position="79"/>
        <end position="90"/>
    </location>
</feature>
<gene>
    <name evidence="3" type="ORF">CDL15_Pgr029109</name>
    <name evidence="4" type="ORF">CRG98_009460</name>
</gene>
<feature type="region of interest" description="Disordered" evidence="1">
    <location>
        <begin position="79"/>
        <end position="121"/>
    </location>
</feature>
<dbReference type="PANTHER" id="PTHR34964">
    <property type="entry name" value="MEMBRANE LIPOPROTEIN-RELATED"/>
    <property type="match status" value="1"/>
</dbReference>
<dbReference type="EMBL" id="MTKT01001158">
    <property type="protein sequence ID" value="OWM85686.1"/>
    <property type="molecule type" value="Genomic_DNA"/>
</dbReference>
<keyword evidence="2" id="KW-0812">Transmembrane</keyword>
<dbReference type="OrthoDB" id="1056497at2759"/>
<evidence type="ECO:0000256" key="1">
    <source>
        <dbReference type="SAM" id="MobiDB-lite"/>
    </source>
</evidence>
<dbReference type="AlphaFoldDB" id="A0A218XLW2"/>
<reference evidence="4 6" key="3">
    <citation type="submission" date="2017-11" db="EMBL/GenBank/DDBJ databases">
        <title>De-novo sequencing of pomegranate (Punica granatum L.) genome.</title>
        <authorList>
            <person name="Akparov Z."/>
            <person name="Amiraslanov A."/>
            <person name="Hajiyeva S."/>
            <person name="Abbasov M."/>
            <person name="Kaur K."/>
            <person name="Hamwieh A."/>
            <person name="Solovyev V."/>
            <person name="Salamov A."/>
            <person name="Braich B."/>
            <person name="Kosarev P."/>
            <person name="Mahmoud A."/>
            <person name="Hajiyev E."/>
            <person name="Babayeva S."/>
            <person name="Izzatullayeva V."/>
            <person name="Mammadov A."/>
            <person name="Mammadov A."/>
            <person name="Sharifova S."/>
            <person name="Ojaghi J."/>
            <person name="Eynullazada K."/>
            <person name="Bayramov B."/>
            <person name="Abdulazimova A."/>
            <person name="Shahmuradov I."/>
        </authorList>
    </citation>
    <scope>NUCLEOTIDE SEQUENCE [LARGE SCALE GENOMIC DNA]</scope>
    <source>
        <strain evidence="4">AG2017</strain>
        <strain evidence="6">cv. AG2017</strain>
        <tissue evidence="4">Leaf</tissue>
    </source>
</reference>
<feature type="region of interest" description="Disordered" evidence="1">
    <location>
        <begin position="135"/>
        <end position="175"/>
    </location>
</feature>
<dbReference type="Proteomes" id="UP000233551">
    <property type="component" value="Unassembled WGS sequence"/>
</dbReference>
<feature type="compositionally biased region" description="Gly residues" evidence="1">
    <location>
        <begin position="146"/>
        <end position="157"/>
    </location>
</feature>
<name>A0A218XLW2_PUNGR</name>
<evidence type="ECO:0000313" key="5">
    <source>
        <dbReference type="Proteomes" id="UP000197138"/>
    </source>
</evidence>
<evidence type="ECO:0000313" key="3">
    <source>
        <dbReference type="EMBL" id="OWM85686.1"/>
    </source>
</evidence>
<proteinExistence type="predicted"/>
<keyword evidence="2" id="KW-1133">Transmembrane helix</keyword>
<protein>
    <submittedName>
        <fullName evidence="3">Uncharacterized protein</fullName>
    </submittedName>
</protein>
<evidence type="ECO:0000313" key="6">
    <source>
        <dbReference type="Proteomes" id="UP000233551"/>
    </source>
</evidence>
<dbReference type="STRING" id="22663.A0A218XLW2"/>
<reference evidence="3" key="2">
    <citation type="submission" date="2017-06" db="EMBL/GenBank/DDBJ databases">
        <title>The pomegranate genome and the genomics of punicalagin biosynthesis.</title>
        <authorList>
            <person name="Xu C."/>
        </authorList>
    </citation>
    <scope>NUCLEOTIDE SEQUENCE [LARGE SCALE GENOMIC DNA]</scope>
    <source>
        <tissue evidence="3">Fresh leaf</tissue>
    </source>
</reference>
<dbReference type="PANTHER" id="PTHR34964:SF14">
    <property type="entry name" value="MEMBRANE LIPOPROTEIN"/>
    <property type="match status" value="1"/>
</dbReference>
<evidence type="ECO:0000313" key="4">
    <source>
        <dbReference type="EMBL" id="PKI70128.1"/>
    </source>
</evidence>
<dbReference type="GeneID" id="116207847"/>
<evidence type="ECO:0000256" key="2">
    <source>
        <dbReference type="SAM" id="Phobius"/>
    </source>
</evidence>
<dbReference type="EMBL" id="PGOL01000470">
    <property type="protein sequence ID" value="PKI70128.1"/>
    <property type="molecule type" value="Genomic_DNA"/>
</dbReference>
<comment type="caution">
    <text evidence="3">The sequence shown here is derived from an EMBL/GenBank/DDBJ whole genome shotgun (WGS) entry which is preliminary data.</text>
</comment>
<feature type="compositionally biased region" description="Low complexity" evidence="1">
    <location>
        <begin position="96"/>
        <end position="112"/>
    </location>
</feature>
<accession>A0A218XLW2</accession>
<keyword evidence="6" id="KW-1185">Reference proteome</keyword>
<feature type="transmembrane region" description="Helical" evidence="2">
    <location>
        <begin position="12"/>
        <end position="37"/>
    </location>
</feature>
<reference evidence="5" key="1">
    <citation type="journal article" date="2017" name="Plant J.">
        <title>The pomegranate (Punica granatum L.) genome and the genomics of punicalagin biosynthesis.</title>
        <authorList>
            <person name="Qin G."/>
            <person name="Xu C."/>
            <person name="Ming R."/>
            <person name="Tang H."/>
            <person name="Guyot R."/>
            <person name="Kramer E.M."/>
            <person name="Hu Y."/>
            <person name="Yi X."/>
            <person name="Qi Y."/>
            <person name="Xu X."/>
            <person name="Gao Z."/>
            <person name="Pan H."/>
            <person name="Jian J."/>
            <person name="Tian Y."/>
            <person name="Yue Z."/>
            <person name="Xu Y."/>
        </authorList>
    </citation>
    <scope>NUCLEOTIDE SEQUENCE [LARGE SCALE GENOMIC DNA]</scope>
    <source>
        <strain evidence="5">cv. Dabenzi</strain>
    </source>
</reference>